<dbReference type="RefSeq" id="XP_053586855.1">
    <property type="nucleotide sequence ID" value="XM_053727278.1"/>
</dbReference>
<dbReference type="AlphaFoldDB" id="A0A6A5H1T5"/>
<accession>A0A6A5H1T5</accession>
<reference evidence="1 2" key="1">
    <citation type="submission" date="2019-12" db="EMBL/GenBank/DDBJ databases">
        <title>Chromosome-level assembly of the Caenorhabditis remanei genome.</title>
        <authorList>
            <person name="Teterina A.A."/>
            <person name="Willis J.H."/>
            <person name="Phillips P.C."/>
        </authorList>
    </citation>
    <scope>NUCLEOTIDE SEQUENCE [LARGE SCALE GENOMIC DNA]</scope>
    <source>
        <strain evidence="1 2">PX506</strain>
        <tissue evidence="1">Whole organism</tissue>
    </source>
</reference>
<dbReference type="InterPro" id="IPR009689">
    <property type="entry name" value="DUF1280"/>
</dbReference>
<name>A0A6A5H1T5_CAERE</name>
<evidence type="ECO:0000313" key="1">
    <source>
        <dbReference type="EMBL" id="KAF1760981.1"/>
    </source>
</evidence>
<dbReference type="PANTHER" id="PTHR31424">
    <property type="entry name" value="PROTEIN CBG23806"/>
    <property type="match status" value="1"/>
</dbReference>
<dbReference type="KEGG" id="crq:GCK72_009234"/>
<protein>
    <submittedName>
        <fullName evidence="1">Uncharacterized protein</fullName>
    </submittedName>
</protein>
<proteinExistence type="predicted"/>
<dbReference type="GeneID" id="78774863"/>
<sequence length="208" mass="23459">MTTLQYQLMDFFVVNFSMNLSVNSAYSVVQFTFFSDTVLKDLKAFLTEQLGYDIFTSRNKINNLRKLHSTVDDYEITKKETMKKVGSREVNVKSAVIKAKDASALISRRLERLSDSNQLRFKSEDDPVVIRYGGDKGGSQTKLCIMFGSIDHPNNPHSLLLVGMYKGSDDSKSLQEYMGSVFEQINEISTPRKAMRSLVLSSLLPSAL</sequence>
<dbReference type="EMBL" id="WUAV01000003">
    <property type="protein sequence ID" value="KAF1760981.1"/>
    <property type="molecule type" value="Genomic_DNA"/>
</dbReference>
<organism evidence="1 2">
    <name type="scientific">Caenorhabditis remanei</name>
    <name type="common">Caenorhabditis vulgaris</name>
    <dbReference type="NCBI Taxonomy" id="31234"/>
    <lineage>
        <taxon>Eukaryota</taxon>
        <taxon>Metazoa</taxon>
        <taxon>Ecdysozoa</taxon>
        <taxon>Nematoda</taxon>
        <taxon>Chromadorea</taxon>
        <taxon>Rhabditida</taxon>
        <taxon>Rhabditina</taxon>
        <taxon>Rhabditomorpha</taxon>
        <taxon>Rhabditoidea</taxon>
        <taxon>Rhabditidae</taxon>
        <taxon>Peloderinae</taxon>
        <taxon>Caenorhabditis</taxon>
    </lineage>
</organism>
<dbReference type="Proteomes" id="UP000483820">
    <property type="component" value="Chromosome III"/>
</dbReference>
<gene>
    <name evidence="1" type="ORF">GCK72_009234</name>
</gene>
<dbReference type="Pfam" id="PF06918">
    <property type="entry name" value="DUF1280"/>
    <property type="match status" value="1"/>
</dbReference>
<comment type="caution">
    <text evidence="1">The sequence shown here is derived from an EMBL/GenBank/DDBJ whole genome shotgun (WGS) entry which is preliminary data.</text>
</comment>
<dbReference type="PANTHER" id="PTHR31424:SF3">
    <property type="entry name" value="RING-TYPE DOMAIN-CONTAINING PROTEIN"/>
    <property type="match status" value="1"/>
</dbReference>
<evidence type="ECO:0000313" key="2">
    <source>
        <dbReference type="Proteomes" id="UP000483820"/>
    </source>
</evidence>
<dbReference type="CTD" id="78774863"/>